<reference evidence="2 3" key="1">
    <citation type="submission" date="2018-09" db="EMBL/GenBank/DDBJ databases">
        <title>Genome sequencing of strain 6GH32-13.</title>
        <authorList>
            <person name="Weon H.-Y."/>
            <person name="Heo J."/>
            <person name="Kwon S.-W."/>
        </authorList>
    </citation>
    <scope>NUCLEOTIDE SEQUENCE [LARGE SCALE GENOMIC DNA]</scope>
    <source>
        <strain evidence="2 3">5GH32-13</strain>
    </source>
</reference>
<dbReference type="OrthoDB" id="954225at2"/>
<evidence type="ECO:0000259" key="1">
    <source>
        <dbReference type="Pfam" id="PF12867"/>
    </source>
</evidence>
<gene>
    <name evidence="2" type="ORF">D3H65_01290</name>
</gene>
<sequence>MAVRSCRKSVRGRDRTEMMPLPPTLTIDDILRESDKAFQRFTTFCKDLPPELFFRETDGKWSIAQNLQHLVICTKTATAAYALPKFLVRLFGGKPNRDSRPYPVLVEKYQQKLAAGGKAQGRYIPKHMKPNSNKEELIKHWRQFTTIYLQALRKNWKDEQLDKYIVKHPLLGKITLRELCYFTIYHTDHHLEIVKKRS</sequence>
<feature type="domain" description="DinB-like" evidence="1">
    <location>
        <begin position="36"/>
        <end position="193"/>
    </location>
</feature>
<dbReference type="Proteomes" id="UP000263900">
    <property type="component" value="Chromosome"/>
</dbReference>
<proteinExistence type="predicted"/>
<dbReference type="InterPro" id="IPR024775">
    <property type="entry name" value="DinB-like"/>
</dbReference>
<keyword evidence="3" id="KW-1185">Reference proteome</keyword>
<protein>
    <submittedName>
        <fullName evidence="2">DinB family protein</fullName>
    </submittedName>
</protein>
<dbReference type="KEGG" id="pseg:D3H65_01290"/>
<dbReference type="Gene3D" id="1.20.120.450">
    <property type="entry name" value="dinb family like domain"/>
    <property type="match status" value="1"/>
</dbReference>
<organism evidence="2 3">
    <name type="scientific">Paraflavitalea soli</name>
    <dbReference type="NCBI Taxonomy" id="2315862"/>
    <lineage>
        <taxon>Bacteria</taxon>
        <taxon>Pseudomonadati</taxon>
        <taxon>Bacteroidota</taxon>
        <taxon>Chitinophagia</taxon>
        <taxon>Chitinophagales</taxon>
        <taxon>Chitinophagaceae</taxon>
        <taxon>Paraflavitalea</taxon>
    </lineage>
</organism>
<accession>A0A3B7MHP2</accession>
<dbReference type="SUPFAM" id="SSF109854">
    <property type="entry name" value="DinB/YfiT-like putative metalloenzymes"/>
    <property type="match status" value="1"/>
</dbReference>
<dbReference type="EMBL" id="CP032157">
    <property type="protein sequence ID" value="AXY72689.1"/>
    <property type="molecule type" value="Genomic_DNA"/>
</dbReference>
<name>A0A3B7MHP2_9BACT</name>
<dbReference type="Pfam" id="PF12867">
    <property type="entry name" value="DinB_2"/>
    <property type="match status" value="1"/>
</dbReference>
<dbReference type="InterPro" id="IPR034660">
    <property type="entry name" value="DinB/YfiT-like"/>
</dbReference>
<dbReference type="AlphaFoldDB" id="A0A3B7MHP2"/>
<evidence type="ECO:0000313" key="3">
    <source>
        <dbReference type="Proteomes" id="UP000263900"/>
    </source>
</evidence>
<evidence type="ECO:0000313" key="2">
    <source>
        <dbReference type="EMBL" id="AXY72689.1"/>
    </source>
</evidence>